<proteinExistence type="predicted"/>
<name>A0ABM6F5G8_9BURK</name>
<organism evidence="1 2">
    <name type="scientific">Cupriavidus malaysiensis</name>
    <dbReference type="NCBI Taxonomy" id="367825"/>
    <lineage>
        <taxon>Bacteria</taxon>
        <taxon>Pseudomonadati</taxon>
        <taxon>Pseudomonadota</taxon>
        <taxon>Betaproteobacteria</taxon>
        <taxon>Burkholderiales</taxon>
        <taxon>Burkholderiaceae</taxon>
        <taxon>Cupriavidus</taxon>
    </lineage>
</organism>
<dbReference type="Proteomes" id="UP000177515">
    <property type="component" value="Chromosome 1"/>
</dbReference>
<evidence type="ECO:0000313" key="2">
    <source>
        <dbReference type="Proteomes" id="UP000177515"/>
    </source>
</evidence>
<dbReference type="RefSeq" id="WP_071069787.1">
    <property type="nucleotide sequence ID" value="NZ_CP017754.1"/>
</dbReference>
<keyword evidence="2" id="KW-1185">Reference proteome</keyword>
<reference evidence="1 2" key="1">
    <citation type="submission" date="2016-10" db="EMBL/GenBank/DDBJ databases">
        <title>Complete genome sequences of three Cupriavidus strains isolated from various Malaysian environments.</title>
        <authorList>
            <person name="Abdullah A.A.-A."/>
            <person name="Shafie N.A.H."/>
            <person name="Lau N.S."/>
        </authorList>
    </citation>
    <scope>NUCLEOTIDE SEQUENCE [LARGE SCALE GENOMIC DNA]</scope>
    <source>
        <strain evidence="1 2">USMAA1020</strain>
    </source>
</reference>
<evidence type="ECO:0000313" key="1">
    <source>
        <dbReference type="EMBL" id="AOZ06693.1"/>
    </source>
</evidence>
<gene>
    <name evidence="1" type="ORF">BKK80_13380</name>
</gene>
<dbReference type="EMBL" id="CP017754">
    <property type="protein sequence ID" value="AOZ06693.1"/>
    <property type="molecule type" value="Genomic_DNA"/>
</dbReference>
<protein>
    <recommendedName>
        <fullName evidence="3">Rha family transcriptional regulator</fullName>
    </recommendedName>
</protein>
<dbReference type="Pfam" id="PF09669">
    <property type="entry name" value="Phage_pRha"/>
    <property type="match status" value="1"/>
</dbReference>
<evidence type="ECO:0008006" key="3">
    <source>
        <dbReference type="Google" id="ProtNLM"/>
    </source>
</evidence>
<sequence>MTDLPLQLVTVIDGEPRASSDVVARGLGQRHRAVIQLIRRHLAALQELGGVQFEVAPFATAGGTQKREVALLNEHQAALLISLMRNTEKVVDFKISLVKEFFRMRDALQHRDQGLWQQMQALIAREVESKVRASFGSHLMLERKREIPRFHDERARLESQIQPSLLTH</sequence>
<accession>A0ABM6F5G8</accession>
<dbReference type="InterPro" id="IPR014054">
    <property type="entry name" value="Phage_regulatory_Rha"/>
</dbReference>